<dbReference type="Pfam" id="PF00226">
    <property type="entry name" value="DnaJ"/>
    <property type="match status" value="1"/>
</dbReference>
<dbReference type="InterPro" id="IPR036869">
    <property type="entry name" value="J_dom_sf"/>
</dbReference>
<dbReference type="InterPro" id="IPR002939">
    <property type="entry name" value="DnaJ_C"/>
</dbReference>
<dbReference type="EMBL" id="JRNQ01000115">
    <property type="protein sequence ID" value="KGF42333.1"/>
    <property type="molecule type" value="Genomic_DNA"/>
</dbReference>
<evidence type="ECO:0000259" key="2">
    <source>
        <dbReference type="PROSITE" id="PS50076"/>
    </source>
</evidence>
<dbReference type="GO" id="GO:0051082">
    <property type="term" value="F:unfolded protein binding"/>
    <property type="evidence" value="ECO:0007669"/>
    <property type="project" value="InterPro"/>
</dbReference>
<dbReference type="Gene3D" id="2.60.260.20">
    <property type="entry name" value="Urease metallochaperone UreE, N-terminal domain"/>
    <property type="match status" value="1"/>
</dbReference>
<dbReference type="InterPro" id="IPR001623">
    <property type="entry name" value="DnaJ_domain"/>
</dbReference>
<dbReference type="PRINTS" id="PR00625">
    <property type="entry name" value="JDOMAIN"/>
</dbReference>
<dbReference type="Pfam" id="PF01556">
    <property type="entry name" value="DnaJ_C"/>
    <property type="match status" value="1"/>
</dbReference>
<organism evidence="3 4">
    <name type="scientific">Prevotella bivia DNF00320</name>
    <dbReference type="NCBI Taxonomy" id="1401068"/>
    <lineage>
        <taxon>Bacteria</taxon>
        <taxon>Pseudomonadati</taxon>
        <taxon>Bacteroidota</taxon>
        <taxon>Bacteroidia</taxon>
        <taxon>Bacteroidales</taxon>
        <taxon>Prevotellaceae</taxon>
        <taxon>Prevotella</taxon>
    </lineage>
</organism>
<dbReference type="AlphaFoldDB" id="A0A096A5Q9"/>
<name>A0A096A5Q9_9BACT</name>
<dbReference type="PANTHER" id="PTHR43096:SF52">
    <property type="entry name" value="DNAJ HOMOLOG 1, MITOCHONDRIAL-RELATED"/>
    <property type="match status" value="1"/>
</dbReference>
<dbReference type="SUPFAM" id="SSF49493">
    <property type="entry name" value="HSP40/DnaJ peptide-binding domain"/>
    <property type="match status" value="1"/>
</dbReference>
<dbReference type="PANTHER" id="PTHR43096">
    <property type="entry name" value="DNAJ HOMOLOG 1, MITOCHONDRIAL-RELATED"/>
    <property type="match status" value="1"/>
</dbReference>
<dbReference type="InterPro" id="IPR008971">
    <property type="entry name" value="HSP40/DnaJ_pept-bd"/>
</dbReference>
<dbReference type="CDD" id="cd06257">
    <property type="entry name" value="DnaJ"/>
    <property type="match status" value="1"/>
</dbReference>
<feature type="domain" description="J" evidence="2">
    <location>
        <begin position="5"/>
        <end position="70"/>
    </location>
</feature>
<proteinExistence type="predicted"/>
<dbReference type="Proteomes" id="UP000029525">
    <property type="component" value="Unassembled WGS sequence"/>
</dbReference>
<gene>
    <name evidence="3" type="ORF">HMPREF0647_11030</name>
</gene>
<evidence type="ECO:0000313" key="3">
    <source>
        <dbReference type="EMBL" id="KGF42333.1"/>
    </source>
</evidence>
<reference evidence="3 4" key="1">
    <citation type="submission" date="2014-07" db="EMBL/GenBank/DDBJ databases">
        <authorList>
            <person name="McCorrison J."/>
            <person name="Sanka R."/>
            <person name="Torralba M."/>
            <person name="Gillis M."/>
            <person name="Haft D.H."/>
            <person name="Methe B."/>
            <person name="Sutton G."/>
            <person name="Nelson K.E."/>
        </authorList>
    </citation>
    <scope>NUCLEOTIDE SEQUENCE [LARGE SCALE GENOMIC DNA]</scope>
    <source>
        <strain evidence="3 4">DNF00320</strain>
    </source>
</reference>
<evidence type="ECO:0000313" key="4">
    <source>
        <dbReference type="Proteomes" id="UP000029525"/>
    </source>
</evidence>
<dbReference type="PROSITE" id="PS50076">
    <property type="entry name" value="DNAJ_2"/>
    <property type="match status" value="1"/>
</dbReference>
<protein>
    <submittedName>
        <fullName evidence="3">Heat-shock protein</fullName>
    </submittedName>
</protein>
<accession>A0A096A5Q9</accession>
<dbReference type="Gene3D" id="1.10.287.110">
    <property type="entry name" value="DnaJ domain"/>
    <property type="match status" value="1"/>
</dbReference>
<dbReference type="RefSeq" id="WP_036861875.1">
    <property type="nucleotide sequence ID" value="NZ_JRNQ01000115.1"/>
</dbReference>
<comment type="caution">
    <text evidence="3">The sequence shown here is derived from an EMBL/GenBank/DDBJ whole genome shotgun (WGS) entry which is preliminary data.</text>
</comment>
<evidence type="ECO:0000256" key="1">
    <source>
        <dbReference type="ARBA" id="ARBA00023186"/>
    </source>
</evidence>
<sequence length="234" mass="25642">MAFIDYYKILGVDKNIPQKDVRAAYRKRAKQFHPDLHPNDAKAKAKFQALNEAYEVISDPQKRAQYDQYGQQWKEAGGFANGAGENSGFNGAGGFGNPFANFDFSSFGSGNGGFSSFFQDLFGRGGGRQCYNASSFNGSNGNADNGNVEQQVNIDMFTALLGGEVIIRLPNGKKAKLKIKESTQNGTKVRLRGKGRDMGNGVLGDFIITYHVKLPENLTAHQKDLILRAKTEKV</sequence>
<keyword evidence="1" id="KW-0143">Chaperone</keyword>
<dbReference type="SUPFAM" id="SSF46565">
    <property type="entry name" value="Chaperone J-domain"/>
    <property type="match status" value="1"/>
</dbReference>
<dbReference type="SMART" id="SM00271">
    <property type="entry name" value="DnaJ"/>
    <property type="match status" value="1"/>
</dbReference>
<dbReference type="OrthoDB" id="9779889at2"/>
<dbReference type="GO" id="GO:0042026">
    <property type="term" value="P:protein refolding"/>
    <property type="evidence" value="ECO:0007669"/>
    <property type="project" value="TreeGrafter"/>
</dbReference>
<dbReference type="GO" id="GO:0005737">
    <property type="term" value="C:cytoplasm"/>
    <property type="evidence" value="ECO:0007669"/>
    <property type="project" value="TreeGrafter"/>
</dbReference>